<comment type="caution">
    <text evidence="6">The sequence shown here is derived from an EMBL/GenBank/DDBJ whole genome shotgun (WGS) entry which is preliminary data.</text>
</comment>
<protein>
    <submittedName>
        <fullName evidence="6">Maleylacetate reductase</fullName>
    </submittedName>
</protein>
<feature type="domain" description="Alcohol dehydrogenase iron-type/glycerol dehydrogenase GldA" evidence="4">
    <location>
        <begin position="11"/>
        <end position="150"/>
    </location>
</feature>
<dbReference type="InterPro" id="IPR001670">
    <property type="entry name" value="ADH_Fe/GldA"/>
</dbReference>
<evidence type="ECO:0000313" key="7">
    <source>
        <dbReference type="Proteomes" id="UP000605897"/>
    </source>
</evidence>
<evidence type="ECO:0000256" key="2">
    <source>
        <dbReference type="ARBA" id="ARBA00023002"/>
    </source>
</evidence>
<dbReference type="Pfam" id="PF25137">
    <property type="entry name" value="ADH_Fe_C"/>
    <property type="match status" value="1"/>
</dbReference>
<dbReference type="InterPro" id="IPR056798">
    <property type="entry name" value="ADH_Fe_C"/>
</dbReference>
<gene>
    <name evidence="6" type="ORF">GCM10017786_08530</name>
</gene>
<evidence type="ECO:0000313" key="6">
    <source>
        <dbReference type="EMBL" id="GHE80630.1"/>
    </source>
</evidence>
<evidence type="ECO:0000256" key="3">
    <source>
        <dbReference type="ARBA" id="ARBA00023027"/>
    </source>
</evidence>
<dbReference type="EMBL" id="BNAU01000001">
    <property type="protein sequence ID" value="GHE80630.1"/>
    <property type="molecule type" value="Genomic_DNA"/>
</dbReference>
<dbReference type="Gene3D" id="1.20.1090.10">
    <property type="entry name" value="Dehydroquinate synthase-like - alpha domain"/>
    <property type="match status" value="1"/>
</dbReference>
<dbReference type="InterPro" id="IPR039697">
    <property type="entry name" value="Alcohol_dehydrogenase_Fe"/>
</dbReference>
<name>A0ABQ3IGK6_9PSEU</name>
<feature type="domain" description="Fe-containing alcohol dehydrogenase-like C-terminal" evidence="5">
    <location>
        <begin position="164"/>
        <end position="339"/>
    </location>
</feature>
<proteinExistence type="inferred from homology"/>
<dbReference type="Proteomes" id="UP000605897">
    <property type="component" value="Unassembled WGS sequence"/>
</dbReference>
<keyword evidence="7" id="KW-1185">Reference proteome</keyword>
<dbReference type="Gene3D" id="3.40.50.1970">
    <property type="match status" value="1"/>
</dbReference>
<evidence type="ECO:0000259" key="4">
    <source>
        <dbReference type="Pfam" id="PF00465"/>
    </source>
</evidence>
<keyword evidence="2" id="KW-0560">Oxidoreductase</keyword>
<evidence type="ECO:0000256" key="1">
    <source>
        <dbReference type="ARBA" id="ARBA00007358"/>
    </source>
</evidence>
<comment type="similarity">
    <text evidence="1">Belongs to the iron-containing alcohol dehydrogenase family.</text>
</comment>
<dbReference type="PANTHER" id="PTHR11496:SF102">
    <property type="entry name" value="ALCOHOL DEHYDROGENASE 4"/>
    <property type="match status" value="1"/>
</dbReference>
<dbReference type="PANTHER" id="PTHR11496">
    <property type="entry name" value="ALCOHOL DEHYDROGENASE"/>
    <property type="match status" value="1"/>
</dbReference>
<dbReference type="CDD" id="cd08177">
    <property type="entry name" value="MAR"/>
    <property type="match status" value="1"/>
</dbReference>
<sequence>MTAFVHQQRAARVVFGSGAIERLAEEADRTGAHRVVLITSSRYHDRARSLLGNRVVATITDPPMHVPRADAESVREQARAAGADAAVAVGGGSAIGLAKALALQTHVPVLAVPTTYAGSEMTRVWGITENGVKRTGRDPVVAPRSVVYDPDLVATLPPKLAVPSAFNAVAHAVEALYAPDRTPVTDLLAAEAVRLIAEALPGLSTGSGADTALRGAWLAGVCLDSTTMGLHHKLCHVLGGTLGLPHAETHTVVLPHALAYNAAAIPDAVRILRTALPGGRAPAATMSALAYSTGAPTALSQLGMTASDVDIVVRHVLAAPYANPVPVTEYGVRALLERALRGEPPA</sequence>
<dbReference type="Pfam" id="PF00465">
    <property type="entry name" value="Fe-ADH"/>
    <property type="match status" value="1"/>
</dbReference>
<accession>A0ABQ3IGK6</accession>
<keyword evidence="3" id="KW-0520">NAD</keyword>
<dbReference type="SUPFAM" id="SSF56796">
    <property type="entry name" value="Dehydroquinate synthase-like"/>
    <property type="match status" value="1"/>
</dbReference>
<dbReference type="RefSeq" id="WP_191243140.1">
    <property type="nucleotide sequence ID" value="NZ_BNAU01000001.1"/>
</dbReference>
<reference evidence="7" key="1">
    <citation type="journal article" date="2019" name="Int. J. Syst. Evol. Microbiol.">
        <title>The Global Catalogue of Microorganisms (GCM) 10K type strain sequencing project: providing services to taxonomists for standard genome sequencing and annotation.</title>
        <authorList>
            <consortium name="The Broad Institute Genomics Platform"/>
            <consortium name="The Broad Institute Genome Sequencing Center for Infectious Disease"/>
            <person name="Wu L."/>
            <person name="Ma J."/>
        </authorList>
    </citation>
    <scope>NUCLEOTIDE SEQUENCE [LARGE SCALE GENOMIC DNA]</scope>
    <source>
        <strain evidence="7">CGMCC 4.7677</strain>
    </source>
</reference>
<organism evidence="6 7">
    <name type="scientific">Amycolatopsis deserti</name>
    <dbReference type="NCBI Taxonomy" id="185696"/>
    <lineage>
        <taxon>Bacteria</taxon>
        <taxon>Bacillati</taxon>
        <taxon>Actinomycetota</taxon>
        <taxon>Actinomycetes</taxon>
        <taxon>Pseudonocardiales</taxon>
        <taxon>Pseudonocardiaceae</taxon>
        <taxon>Amycolatopsis</taxon>
    </lineage>
</organism>
<dbReference type="InterPro" id="IPR034786">
    <property type="entry name" value="MAR"/>
</dbReference>
<evidence type="ECO:0000259" key="5">
    <source>
        <dbReference type="Pfam" id="PF25137"/>
    </source>
</evidence>